<comment type="caution">
    <text evidence="4">The sequence shown here is derived from an EMBL/GenBank/DDBJ whole genome shotgun (WGS) entry which is preliminary data.</text>
</comment>
<dbReference type="EMBL" id="JAGPXB010000004">
    <property type="protein sequence ID" value="MBQ0908370.1"/>
    <property type="molecule type" value="Genomic_DNA"/>
</dbReference>
<reference evidence="4 5" key="1">
    <citation type="submission" date="2021-04" db="EMBL/GenBank/DDBJ databases">
        <title>Description of novel Flavobacterium sp. F-328.</title>
        <authorList>
            <person name="Saticioglu I.B."/>
        </authorList>
    </citation>
    <scope>NUCLEOTIDE SEQUENCE [LARGE SCALE GENOMIC DNA]</scope>
    <source>
        <strain evidence="4 5">F-328</strain>
    </source>
</reference>
<dbReference type="InterPro" id="IPR036291">
    <property type="entry name" value="NAD(P)-bd_dom_sf"/>
</dbReference>
<evidence type="ECO:0000256" key="2">
    <source>
        <dbReference type="ARBA" id="ARBA00023002"/>
    </source>
</evidence>
<dbReference type="PRINTS" id="PR00080">
    <property type="entry name" value="SDRFAMILY"/>
</dbReference>
<comment type="similarity">
    <text evidence="1 3">Belongs to the short-chain dehydrogenases/reductases (SDR) family.</text>
</comment>
<gene>
    <name evidence="4" type="ORF">KBJ98_06615</name>
</gene>
<sequence length="261" mass="28540">MHFKDKVVWITGASSGIGKELALQLDALGAILILTSSNQSLLSELQPQLQKSKILVYNLLDIIGIPGLVDEALSCYGRIDFVIQSAGISQRAQATETDMAVYEKLMTINYFAPVAINQALLPHFVAKNSGHSVIISSVAGLMGFPLRSGYAASKHAIKGYVETVQCELLETKVLHSIVYPGRIDTPISKNALQGNGQQYGTTDANNEVGMDVKICAQKIIKGIQKGKKAIVIVKAERILLWLWWFCPALYYKIAHKKGLQN</sequence>
<dbReference type="PRINTS" id="PR00081">
    <property type="entry name" value="GDHRDH"/>
</dbReference>
<dbReference type="Proteomes" id="UP000679008">
    <property type="component" value="Unassembled WGS sequence"/>
</dbReference>
<dbReference type="SUPFAM" id="SSF51735">
    <property type="entry name" value="NAD(P)-binding Rossmann-fold domains"/>
    <property type="match status" value="1"/>
</dbReference>
<proteinExistence type="inferred from homology"/>
<organism evidence="4 5">
    <name type="scientific">Flavobacterium erciyesense</name>
    <dbReference type="NCBI Taxonomy" id="2825842"/>
    <lineage>
        <taxon>Bacteria</taxon>
        <taxon>Pseudomonadati</taxon>
        <taxon>Bacteroidota</taxon>
        <taxon>Flavobacteriia</taxon>
        <taxon>Flavobacteriales</taxon>
        <taxon>Flavobacteriaceae</taxon>
        <taxon>Flavobacterium</taxon>
    </lineage>
</organism>
<name>A0ABS5D2Y3_9FLAO</name>
<dbReference type="InterPro" id="IPR020904">
    <property type="entry name" value="Sc_DH/Rdtase_CS"/>
</dbReference>
<evidence type="ECO:0000256" key="1">
    <source>
        <dbReference type="ARBA" id="ARBA00006484"/>
    </source>
</evidence>
<dbReference type="InterPro" id="IPR002347">
    <property type="entry name" value="SDR_fam"/>
</dbReference>
<dbReference type="PROSITE" id="PS00061">
    <property type="entry name" value="ADH_SHORT"/>
    <property type="match status" value="1"/>
</dbReference>
<dbReference type="Pfam" id="PF00106">
    <property type="entry name" value="adh_short"/>
    <property type="match status" value="1"/>
</dbReference>
<keyword evidence="5" id="KW-1185">Reference proteome</keyword>
<dbReference type="PANTHER" id="PTHR44196:SF1">
    <property type="entry name" value="DEHYDROGENASE_REDUCTASE SDR FAMILY MEMBER 7B"/>
    <property type="match status" value="1"/>
</dbReference>
<dbReference type="Gene3D" id="3.40.50.720">
    <property type="entry name" value="NAD(P)-binding Rossmann-like Domain"/>
    <property type="match status" value="1"/>
</dbReference>
<dbReference type="PANTHER" id="PTHR44196">
    <property type="entry name" value="DEHYDROGENASE/REDUCTASE SDR FAMILY MEMBER 7B"/>
    <property type="match status" value="1"/>
</dbReference>
<evidence type="ECO:0000313" key="4">
    <source>
        <dbReference type="EMBL" id="MBQ0908370.1"/>
    </source>
</evidence>
<protein>
    <submittedName>
        <fullName evidence="4">SDR family NAD(P)-dependent oxidoreductase</fullName>
    </submittedName>
</protein>
<keyword evidence="2" id="KW-0560">Oxidoreductase</keyword>
<accession>A0ABS5D2Y3</accession>
<dbReference type="RefSeq" id="WP_210788895.1">
    <property type="nucleotide sequence ID" value="NZ_JAGPXB010000004.1"/>
</dbReference>
<evidence type="ECO:0000313" key="5">
    <source>
        <dbReference type="Proteomes" id="UP000679008"/>
    </source>
</evidence>
<evidence type="ECO:0000256" key="3">
    <source>
        <dbReference type="RuleBase" id="RU000363"/>
    </source>
</evidence>